<dbReference type="EMBL" id="CACVAQ010000511">
    <property type="protein sequence ID" value="CAA6829680.1"/>
    <property type="molecule type" value="Genomic_DNA"/>
</dbReference>
<evidence type="ECO:0000313" key="1">
    <source>
        <dbReference type="EMBL" id="CAA6829680.1"/>
    </source>
</evidence>
<accession>A0A6S6UL43</accession>
<organism evidence="1">
    <name type="scientific">uncultured Aureispira sp</name>
    <dbReference type="NCBI Taxonomy" id="1331704"/>
    <lineage>
        <taxon>Bacteria</taxon>
        <taxon>Pseudomonadati</taxon>
        <taxon>Bacteroidota</taxon>
        <taxon>Saprospiria</taxon>
        <taxon>Saprospirales</taxon>
        <taxon>Saprospiraceae</taxon>
        <taxon>Aureispira</taxon>
        <taxon>environmental samples</taxon>
    </lineage>
</organism>
<protein>
    <submittedName>
        <fullName evidence="1">Uncharacterized protein</fullName>
    </submittedName>
</protein>
<gene>
    <name evidence="1" type="ORF">HELGO_WM61874</name>
</gene>
<reference evidence="1" key="1">
    <citation type="submission" date="2020-01" db="EMBL/GenBank/DDBJ databases">
        <authorList>
            <person name="Meier V. D."/>
            <person name="Meier V D."/>
        </authorList>
    </citation>
    <scope>NUCLEOTIDE SEQUENCE</scope>
    <source>
        <strain evidence="1">HLG_WM_MAG_10</strain>
    </source>
</reference>
<name>A0A6S6UL43_9BACT</name>
<sequence length="239" mass="28108">MKLGQRLYEFIFPPSFALMPKDGRLLEQMYPKVDWSLVNYYSQMPWFMRYTFAIGTALPSTYGIKKVHIYIRDLESMSANQRMTILVHEAYHVQQYYELKSMGKENKTLGWGYNRRFMRYYIGWYLEGLHKAVFKDKKKWSEATNLAYRQHPMEVPAYQQEHLFRQCINLYRGHSVQMFFKQVPQMICQQTPLPKAPALFFHLLGAILTLLISIAKPIIEMIACPIALLLGGRSGNKES</sequence>
<dbReference type="AlphaFoldDB" id="A0A6S6UL43"/>
<proteinExistence type="predicted"/>